<feature type="domain" description="Ig-like" evidence="2">
    <location>
        <begin position="118"/>
        <end position="243"/>
    </location>
</feature>
<dbReference type="PANTHER" id="PTHR47011">
    <property type="entry name" value="CD226 ANTIGEN"/>
    <property type="match status" value="1"/>
</dbReference>
<dbReference type="Gene3D" id="2.60.40.10">
    <property type="entry name" value="Immunoglobulins"/>
    <property type="match status" value="2"/>
</dbReference>
<dbReference type="SMART" id="SM00409">
    <property type="entry name" value="IG"/>
    <property type="match status" value="2"/>
</dbReference>
<sequence>MEYLTFLLAILHAYKAVCQEILWDTTVQLAENLTLECVYPSADTLTQMEWFKVNATDREPIAIFNPVHGVVIRKPYADRVFFLNSSLTVHDMTLSFHNASEADAGFYSCSLHTFPYGPWQKVIQVVSSGSFDIAVLSYRHIVSDSGKNVTLTCELPREWRVEVVQWEKIQPHQIDLLSSCNLSQGRSYTSKHRRQIESSCSLNMRSSFLVIPHVSITDSGLYRCSFKASTGENKTCVMDLTISHEEGDGSDSCLKSPGTQRPSCCLLKPIQGQNYCCEFQRWNFRSFASSYVKHPITAGILPLPMNVQMVQERIFMSTTQPSLEDQRLKSNFFT</sequence>
<evidence type="ECO:0000256" key="1">
    <source>
        <dbReference type="SAM" id="SignalP"/>
    </source>
</evidence>
<dbReference type="PROSITE" id="PS50835">
    <property type="entry name" value="IG_LIKE"/>
    <property type="match status" value="2"/>
</dbReference>
<organism evidence="3 4">
    <name type="scientific">Erinaceus europaeus</name>
    <name type="common">Western European hedgehog</name>
    <dbReference type="NCBI Taxonomy" id="9365"/>
    <lineage>
        <taxon>Eukaryota</taxon>
        <taxon>Metazoa</taxon>
        <taxon>Chordata</taxon>
        <taxon>Craniata</taxon>
        <taxon>Vertebrata</taxon>
        <taxon>Euteleostomi</taxon>
        <taxon>Mammalia</taxon>
        <taxon>Eutheria</taxon>
        <taxon>Laurasiatheria</taxon>
        <taxon>Eulipotyphla</taxon>
        <taxon>Erinaceidae</taxon>
        <taxon>Erinaceinae</taxon>
        <taxon>Erinaceus</taxon>
    </lineage>
</organism>
<dbReference type="Proteomes" id="UP001652624">
    <property type="component" value="Chromosome 15"/>
</dbReference>
<dbReference type="InterPro" id="IPR007110">
    <property type="entry name" value="Ig-like_dom"/>
</dbReference>
<keyword evidence="3" id="KW-1185">Reference proteome</keyword>
<keyword evidence="1" id="KW-0732">Signal</keyword>
<dbReference type="InterPro" id="IPR013106">
    <property type="entry name" value="Ig_V-set"/>
</dbReference>
<dbReference type="Pfam" id="PF07686">
    <property type="entry name" value="V-set"/>
    <property type="match status" value="2"/>
</dbReference>
<dbReference type="InterPro" id="IPR042842">
    <property type="entry name" value="CD226"/>
</dbReference>
<dbReference type="InterPro" id="IPR013783">
    <property type="entry name" value="Ig-like_fold"/>
</dbReference>
<dbReference type="SUPFAM" id="SSF48726">
    <property type="entry name" value="Immunoglobulin"/>
    <property type="match status" value="2"/>
</dbReference>
<dbReference type="RefSeq" id="XP_060030010.1">
    <property type="nucleotide sequence ID" value="XM_060174027.1"/>
</dbReference>
<evidence type="ECO:0000313" key="3">
    <source>
        <dbReference type="Proteomes" id="UP001652624"/>
    </source>
</evidence>
<name>A0ABM3W0G7_ERIEU</name>
<accession>A0ABM3W0G7</accession>
<reference evidence="4" key="1">
    <citation type="submission" date="2025-08" db="UniProtKB">
        <authorList>
            <consortium name="RefSeq"/>
        </authorList>
    </citation>
    <scope>IDENTIFICATION</scope>
</reference>
<evidence type="ECO:0000313" key="4">
    <source>
        <dbReference type="RefSeq" id="XP_060030010.1"/>
    </source>
</evidence>
<proteinExistence type="predicted"/>
<gene>
    <name evidence="4" type="primary">CD226</name>
</gene>
<dbReference type="GeneID" id="103114157"/>
<feature type="domain" description="Ig-like" evidence="2">
    <location>
        <begin position="31"/>
        <end position="111"/>
    </location>
</feature>
<feature type="signal peptide" evidence="1">
    <location>
        <begin position="1"/>
        <end position="18"/>
    </location>
</feature>
<protein>
    <submittedName>
        <fullName evidence="4">CD226 antigen isoform X1</fullName>
    </submittedName>
</protein>
<evidence type="ECO:0000259" key="2">
    <source>
        <dbReference type="PROSITE" id="PS50835"/>
    </source>
</evidence>
<dbReference type="InterPro" id="IPR003599">
    <property type="entry name" value="Ig_sub"/>
</dbReference>
<feature type="chain" id="PRO_5046297172" evidence="1">
    <location>
        <begin position="19"/>
        <end position="334"/>
    </location>
</feature>
<dbReference type="PANTHER" id="PTHR47011:SF1">
    <property type="entry name" value="CD226 ANTIGEN"/>
    <property type="match status" value="1"/>
</dbReference>
<dbReference type="InterPro" id="IPR036179">
    <property type="entry name" value="Ig-like_dom_sf"/>
</dbReference>